<evidence type="ECO:0000313" key="2">
    <source>
        <dbReference type="Proteomes" id="UP001299283"/>
    </source>
</evidence>
<sequence>MDVSAADLADTAARITAAALECARIAAAEQVIDSMKAGDIPITTAPAALAEIFTRRDQGDATYQAVAPYEQMWALLVVRFADAANRTPPLADAQAVTDARLRGASWQAIGDALGGLTMQAAHGRYAARADVASRRRRTSSR</sequence>
<evidence type="ECO:0000313" key="1">
    <source>
        <dbReference type="EMBL" id="MEB3071953.1"/>
    </source>
</evidence>
<keyword evidence="2" id="KW-1185">Reference proteome</keyword>
<accession>A0ABU5Z7P8</accession>
<dbReference type="Proteomes" id="UP001299283">
    <property type="component" value="Unassembled WGS sequence"/>
</dbReference>
<reference evidence="1 2" key="1">
    <citation type="submission" date="2023-12" db="EMBL/GenBank/DDBJ databases">
        <title>Description of new species of Mycobacterium terrae complex isolated from sewage at the Sao Paulo Zoological Park Foundation in Brazil.</title>
        <authorList>
            <person name="Romagnoli C.L."/>
            <person name="Conceicao E.C."/>
            <person name="Machado E."/>
            <person name="Barreto L.B.P.F."/>
            <person name="Sharma A."/>
            <person name="Silva N.M."/>
            <person name="Marques L.E."/>
            <person name="Juliana M.A."/>
            <person name="Lourenco M.C.S."/>
            <person name="Digiampietri L.A."/>
            <person name="Suffys P.N."/>
            <person name="Viana-Niero C."/>
        </authorList>
    </citation>
    <scope>NUCLEOTIDE SEQUENCE [LARGE SCALE GENOMIC DNA]</scope>
    <source>
        <strain evidence="1 2">MYC017</strain>
    </source>
</reference>
<protein>
    <recommendedName>
        <fullName evidence="3">DUF222 domain-containing protein</fullName>
    </recommendedName>
</protein>
<organism evidence="1 2">
    <name type="scientific">[Mycobacterium] vasticus</name>
    <dbReference type="NCBI Taxonomy" id="2875777"/>
    <lineage>
        <taxon>Bacteria</taxon>
        <taxon>Bacillati</taxon>
        <taxon>Actinomycetota</taxon>
        <taxon>Actinomycetes</taxon>
        <taxon>Mycobacteriales</taxon>
        <taxon>Mycobacteriaceae</taxon>
        <taxon>Mycolicibacter</taxon>
    </lineage>
</organism>
<dbReference type="RefSeq" id="WP_329779756.1">
    <property type="nucleotide sequence ID" value="NZ_JAYJJQ010000042.1"/>
</dbReference>
<gene>
    <name evidence="1" type="ORF">K5L39_22515</name>
</gene>
<proteinExistence type="predicted"/>
<evidence type="ECO:0008006" key="3">
    <source>
        <dbReference type="Google" id="ProtNLM"/>
    </source>
</evidence>
<dbReference type="EMBL" id="JAYJJQ010000042">
    <property type="protein sequence ID" value="MEB3071953.1"/>
    <property type="molecule type" value="Genomic_DNA"/>
</dbReference>
<name>A0ABU5Z7P8_9MYCO</name>
<comment type="caution">
    <text evidence="1">The sequence shown here is derived from an EMBL/GenBank/DDBJ whole genome shotgun (WGS) entry which is preliminary data.</text>
</comment>